<evidence type="ECO:0000259" key="27">
    <source>
        <dbReference type="PROSITE" id="PS50850"/>
    </source>
</evidence>
<dbReference type="KEGG" id="knv:Pan216_39480"/>
<dbReference type="InterPro" id="IPR036259">
    <property type="entry name" value="MFS_trans_sf"/>
</dbReference>
<proteinExistence type="inferred from homology"/>
<comment type="catalytic activity">
    <reaction evidence="11">
        <text>L-alpha-aminoacyl-L-histidine(out) = L-alpha-aminoacyl-L-histidine(in)</text>
        <dbReference type="Rhea" id="RHEA:79375"/>
        <dbReference type="ChEBI" id="CHEBI:229967"/>
    </reaction>
</comment>
<dbReference type="InterPro" id="IPR052187">
    <property type="entry name" value="MFSD1"/>
</dbReference>
<feature type="transmembrane region" description="Helical" evidence="26">
    <location>
        <begin position="103"/>
        <end position="120"/>
    </location>
</feature>
<feature type="transmembrane region" description="Helical" evidence="26">
    <location>
        <begin position="421"/>
        <end position="442"/>
    </location>
</feature>
<evidence type="ECO:0000256" key="14">
    <source>
        <dbReference type="ARBA" id="ARBA00044898"/>
    </source>
</evidence>
<evidence type="ECO:0000256" key="24">
    <source>
        <dbReference type="ARBA" id="ARBA00046376"/>
    </source>
</evidence>
<keyword evidence="29" id="KW-1185">Reference proteome</keyword>
<dbReference type="RefSeq" id="WP_145260264.1">
    <property type="nucleotide sequence ID" value="NZ_CP036279.1"/>
</dbReference>
<accession>A0A518B800</accession>
<dbReference type="Pfam" id="PF07690">
    <property type="entry name" value="MFS_1"/>
    <property type="match status" value="2"/>
</dbReference>
<comment type="catalytic activity">
    <reaction evidence="18">
        <text>L-histidyl-L-alpha-amino acid(out) = L-histidyl-L-alpha-amino acid(in)</text>
        <dbReference type="Rhea" id="RHEA:79379"/>
        <dbReference type="ChEBI" id="CHEBI:229964"/>
    </reaction>
</comment>
<feature type="transmembrane region" description="Helical" evidence="26">
    <location>
        <begin position="193"/>
        <end position="211"/>
    </location>
</feature>
<keyword evidence="6 26" id="KW-0472">Membrane</keyword>
<evidence type="ECO:0000256" key="5">
    <source>
        <dbReference type="ARBA" id="ARBA00022989"/>
    </source>
</evidence>
<reference evidence="28 29" key="1">
    <citation type="submission" date="2019-02" db="EMBL/GenBank/DDBJ databases">
        <title>Deep-cultivation of Planctomycetes and their phenomic and genomic characterization uncovers novel biology.</title>
        <authorList>
            <person name="Wiegand S."/>
            <person name="Jogler M."/>
            <person name="Boedeker C."/>
            <person name="Pinto D."/>
            <person name="Vollmers J."/>
            <person name="Rivas-Marin E."/>
            <person name="Kohn T."/>
            <person name="Peeters S.H."/>
            <person name="Heuer A."/>
            <person name="Rast P."/>
            <person name="Oberbeckmann S."/>
            <person name="Bunk B."/>
            <person name="Jeske O."/>
            <person name="Meyerdierks A."/>
            <person name="Storesund J.E."/>
            <person name="Kallscheuer N."/>
            <person name="Luecker S."/>
            <person name="Lage O.M."/>
            <person name="Pohl T."/>
            <person name="Merkel B.J."/>
            <person name="Hornburger P."/>
            <person name="Mueller R.-W."/>
            <person name="Bruemmer F."/>
            <person name="Labrenz M."/>
            <person name="Spormann A.M."/>
            <person name="Op den Camp H."/>
            <person name="Overmann J."/>
            <person name="Amann R."/>
            <person name="Jetten M.S.M."/>
            <person name="Mascher T."/>
            <person name="Medema M.H."/>
            <person name="Devos D.P."/>
            <person name="Kaster A.-K."/>
            <person name="Ovreas L."/>
            <person name="Rohde M."/>
            <person name="Galperin M.Y."/>
            <person name="Jogler C."/>
        </authorList>
    </citation>
    <scope>NUCLEOTIDE SEQUENCE [LARGE SCALE GENOMIC DNA]</scope>
    <source>
        <strain evidence="28 29">Pan216</strain>
    </source>
</reference>
<comment type="catalytic activity">
    <reaction evidence="10">
        <text>L-alpha-aminoacyl-L-arginine(out) = L-alpha-aminoacyl-L-arginine(in)</text>
        <dbReference type="Rhea" id="RHEA:79367"/>
        <dbReference type="ChEBI" id="CHEBI:229968"/>
    </reaction>
</comment>
<evidence type="ECO:0000256" key="23">
    <source>
        <dbReference type="ARBA" id="ARBA00045709"/>
    </source>
</evidence>
<feature type="transmembrane region" description="Helical" evidence="26">
    <location>
        <begin position="343"/>
        <end position="366"/>
    </location>
</feature>
<comment type="catalytic activity">
    <reaction evidence="14">
        <text>L-aspartyl-L-lysine(out) = L-aspartyl-L-lysine(in)</text>
        <dbReference type="Rhea" id="RHEA:79411"/>
        <dbReference type="ChEBI" id="CHEBI:229953"/>
    </reaction>
</comment>
<evidence type="ECO:0000256" key="6">
    <source>
        <dbReference type="ARBA" id="ARBA00023136"/>
    </source>
</evidence>
<feature type="transmembrane region" description="Helical" evidence="26">
    <location>
        <begin position="30"/>
        <end position="47"/>
    </location>
</feature>
<comment type="catalytic activity">
    <reaction evidence="12">
        <text>L-lysyl-L-alpha-amino acid(out) = L-lysyl-L-alpha-amino acid(in)</text>
        <dbReference type="Rhea" id="RHEA:79387"/>
        <dbReference type="ChEBI" id="CHEBI:229965"/>
    </reaction>
</comment>
<evidence type="ECO:0000256" key="25">
    <source>
        <dbReference type="SAM" id="MobiDB-lite"/>
    </source>
</evidence>
<keyword evidence="7" id="KW-0458">Lysosome</keyword>
<feature type="transmembrane region" description="Helical" evidence="26">
    <location>
        <begin position="79"/>
        <end position="96"/>
    </location>
</feature>
<comment type="catalytic activity">
    <reaction evidence="13">
        <text>L-alpha-aminoacyl-L-lysine(out) = L-alpha-aminoacyl-L-lysine(in)</text>
        <dbReference type="Rhea" id="RHEA:79383"/>
        <dbReference type="ChEBI" id="CHEBI:229966"/>
    </reaction>
</comment>
<keyword evidence="5 26" id="KW-1133">Transmembrane helix</keyword>
<dbReference type="SUPFAM" id="SSF103473">
    <property type="entry name" value="MFS general substrate transporter"/>
    <property type="match status" value="1"/>
</dbReference>
<evidence type="ECO:0000256" key="16">
    <source>
        <dbReference type="ARBA" id="ARBA00044900"/>
    </source>
</evidence>
<feature type="region of interest" description="Disordered" evidence="25">
    <location>
        <begin position="1"/>
        <end position="23"/>
    </location>
</feature>
<feature type="transmembrane region" description="Helical" evidence="26">
    <location>
        <begin position="160"/>
        <end position="181"/>
    </location>
</feature>
<evidence type="ECO:0000256" key="10">
    <source>
        <dbReference type="ARBA" id="ARBA00044881"/>
    </source>
</evidence>
<feature type="transmembrane region" description="Helical" evidence="26">
    <location>
        <begin position="318"/>
        <end position="337"/>
    </location>
</feature>
<dbReference type="PROSITE" id="PS50850">
    <property type="entry name" value="MFS"/>
    <property type="match status" value="1"/>
</dbReference>
<keyword evidence="4 26" id="KW-0812">Transmembrane</keyword>
<evidence type="ECO:0000256" key="21">
    <source>
        <dbReference type="ARBA" id="ARBA00044985"/>
    </source>
</evidence>
<feature type="domain" description="Major facilitator superfamily (MFS) profile" evidence="27">
    <location>
        <begin position="34"/>
        <end position="447"/>
    </location>
</feature>
<comment type="catalytic activity">
    <reaction evidence="17">
        <text>L-arginyl-glycine(out) = L-arginyl-glycine(in)</text>
        <dbReference type="Rhea" id="RHEA:79391"/>
        <dbReference type="ChEBI" id="CHEBI:229955"/>
    </reaction>
</comment>
<dbReference type="Gene3D" id="1.20.1250.20">
    <property type="entry name" value="MFS general substrate transporter like domains"/>
    <property type="match status" value="2"/>
</dbReference>
<dbReference type="AlphaFoldDB" id="A0A518B800"/>
<dbReference type="GO" id="GO:0022857">
    <property type="term" value="F:transmembrane transporter activity"/>
    <property type="evidence" value="ECO:0007669"/>
    <property type="project" value="InterPro"/>
</dbReference>
<evidence type="ECO:0000256" key="7">
    <source>
        <dbReference type="ARBA" id="ARBA00023228"/>
    </source>
</evidence>
<evidence type="ECO:0000256" key="12">
    <source>
        <dbReference type="ARBA" id="ARBA00044891"/>
    </source>
</evidence>
<evidence type="ECO:0000256" key="8">
    <source>
        <dbReference type="ARBA" id="ARBA00044876"/>
    </source>
</evidence>
<comment type="function">
    <text evidence="23">Lysosomal dipeptide uniporter that selectively exports lysine, arginine or histidine-containing dipeptides with a net positive charge from the lysosome lumen into the cytosol. Could play a role in a specific type of protein O-glycosylation indirectly regulating macrophages migration and tissue invasion. Also essential for liver homeostasis.</text>
</comment>
<evidence type="ECO:0000256" key="19">
    <source>
        <dbReference type="ARBA" id="ARBA00044919"/>
    </source>
</evidence>
<name>A0A518B800_9BACT</name>
<evidence type="ECO:0000256" key="17">
    <source>
        <dbReference type="ARBA" id="ARBA00044903"/>
    </source>
</evidence>
<comment type="similarity">
    <text evidence="2">Belongs to the major facilitator superfamily.</text>
</comment>
<feature type="transmembrane region" description="Helical" evidence="26">
    <location>
        <begin position="378"/>
        <end position="401"/>
    </location>
</feature>
<comment type="catalytic activity">
    <reaction evidence="8">
        <text>L-lysyl-L-alanine(out) = L-lysyl-L-alanine(in)</text>
        <dbReference type="Rhea" id="RHEA:79399"/>
        <dbReference type="ChEBI" id="CHEBI:229954"/>
    </reaction>
</comment>
<dbReference type="InterPro" id="IPR011701">
    <property type="entry name" value="MFS"/>
</dbReference>
<evidence type="ECO:0000256" key="11">
    <source>
        <dbReference type="ARBA" id="ARBA00044884"/>
    </source>
</evidence>
<evidence type="ECO:0000256" key="26">
    <source>
        <dbReference type="SAM" id="Phobius"/>
    </source>
</evidence>
<evidence type="ECO:0000256" key="13">
    <source>
        <dbReference type="ARBA" id="ARBA00044893"/>
    </source>
</evidence>
<comment type="catalytic activity">
    <reaction evidence="9">
        <text>L-histidyl-glycine(out) = L-histidyl-glycine(in)</text>
        <dbReference type="Rhea" id="RHEA:79395"/>
        <dbReference type="ChEBI" id="CHEBI:229957"/>
    </reaction>
</comment>
<comment type="catalytic activity">
    <reaction evidence="20">
        <text>L-lysyl-glycine(out) = L-lysyl-glycine(in)</text>
        <dbReference type="Rhea" id="RHEA:79407"/>
        <dbReference type="ChEBI" id="CHEBI:191202"/>
    </reaction>
</comment>
<evidence type="ECO:0000256" key="4">
    <source>
        <dbReference type="ARBA" id="ARBA00022692"/>
    </source>
</evidence>
<evidence type="ECO:0000313" key="29">
    <source>
        <dbReference type="Proteomes" id="UP000317093"/>
    </source>
</evidence>
<gene>
    <name evidence="28" type="primary">gudP_2</name>
    <name evidence="28" type="ORF">Pan216_39480</name>
</gene>
<comment type="catalytic activity">
    <reaction evidence="16">
        <text>L-lysyl-L-lysine(out) = L-lysyl-L-lysine(in)</text>
        <dbReference type="Rhea" id="RHEA:79403"/>
        <dbReference type="ChEBI" id="CHEBI:229956"/>
    </reaction>
</comment>
<evidence type="ECO:0000256" key="2">
    <source>
        <dbReference type="ARBA" id="ARBA00008335"/>
    </source>
</evidence>
<dbReference type="InterPro" id="IPR000849">
    <property type="entry name" value="Sugar_P_transporter"/>
</dbReference>
<feature type="transmembrane region" description="Helical" evidence="26">
    <location>
        <begin position="132"/>
        <end position="153"/>
    </location>
</feature>
<dbReference type="PANTHER" id="PTHR23512:SF3">
    <property type="entry name" value="MAJOR FACILITATOR SUPERFAMILY DOMAIN-CONTAINING PROTEIN 1"/>
    <property type="match status" value="1"/>
</dbReference>
<comment type="catalytic activity">
    <reaction evidence="15">
        <text>L-arginyl-L-alpha-amino acid(out) = L-arginyl-L-alpha-amino acid(in)</text>
        <dbReference type="Rhea" id="RHEA:79371"/>
        <dbReference type="ChEBI" id="CHEBI:84315"/>
    </reaction>
</comment>
<evidence type="ECO:0000256" key="20">
    <source>
        <dbReference type="ARBA" id="ARBA00044924"/>
    </source>
</evidence>
<dbReference type="Proteomes" id="UP000317093">
    <property type="component" value="Chromosome"/>
</dbReference>
<protein>
    <recommendedName>
        <fullName evidence="21">Lysosomal dipeptide transporter MFSD1</fullName>
    </recommendedName>
    <alternativeName>
        <fullName evidence="22">Major facilitator superfamily domain-containing protein 1</fullName>
    </alternativeName>
</protein>
<comment type="subunit">
    <text evidence="24">Homodimer. Interacts with lysosomal protein GLMP (via lumenal domain); the interaction starts while both proteins are still in the endoplasmic reticulum and is required for stabilization of MFSD1 in lysosomes but has no direct effect on its targeting to lysosomes or transporter activity.</text>
</comment>
<evidence type="ECO:0000313" key="28">
    <source>
        <dbReference type="EMBL" id="QDU63073.1"/>
    </source>
</evidence>
<comment type="catalytic activity">
    <reaction evidence="19">
        <text>L-alanyl-L-lysine(out) = L-alanyl-L-lysine(in)</text>
        <dbReference type="Rhea" id="RHEA:79415"/>
        <dbReference type="ChEBI" id="CHEBI:192470"/>
    </reaction>
</comment>
<dbReference type="InterPro" id="IPR020846">
    <property type="entry name" value="MFS_dom"/>
</dbReference>
<evidence type="ECO:0000256" key="1">
    <source>
        <dbReference type="ARBA" id="ARBA00004155"/>
    </source>
</evidence>
<comment type="subcellular location">
    <subcellularLocation>
        <location evidence="1">Lysosome membrane</location>
        <topology evidence="1">Multi-pass membrane protein</topology>
    </subcellularLocation>
</comment>
<keyword evidence="3" id="KW-0813">Transport</keyword>
<organism evidence="28 29">
    <name type="scientific">Kolteria novifilia</name>
    <dbReference type="NCBI Taxonomy" id="2527975"/>
    <lineage>
        <taxon>Bacteria</taxon>
        <taxon>Pseudomonadati</taxon>
        <taxon>Planctomycetota</taxon>
        <taxon>Planctomycetia</taxon>
        <taxon>Kolteriales</taxon>
        <taxon>Kolteriaceae</taxon>
        <taxon>Kolteria</taxon>
    </lineage>
</organism>
<sequence length="458" mass="49445">MASSLESADVDVSNLEDHPSHSQHSSHQRYMLLSWVVFAFAVTFYSYEYFLRVSPSVMVEQLETTFNVKAAELGNLSAYYFYAYAAMQIPVGLMMDRFGARRLLTMATLICALGSLVFGYTSSVGVAEFSRVMMGFGSAFAFVGTIFLASNWFPPKRIALLSGMTTMVGMFGAISGEAALAELVGEIGWRASMYSWAALGLLLGFLVFCFVRDSPPKGHPARKPHHDHARSAMKLGDLMKNLGTVLTVPQNWLAAAYGGFKLMPTLAFAGLWAVPFFQATFGVEKTAAAEATSMVYVGWAVGGPSLGLLSDYIQRRRMLMIVTSFLATIDILVVLYVPGIPFVAMYLLMFLFGVFSAGQVLVFAVICDINPGKRAGAAIGFANMVSNLGGAFFQPIIGILLEMNGTAIDEGGGAVYAPSDFQFALSVLPIAMGLAFLVSLLIRESYGNRAPDAQTVAH</sequence>
<dbReference type="EMBL" id="CP036279">
    <property type="protein sequence ID" value="QDU63073.1"/>
    <property type="molecule type" value="Genomic_DNA"/>
</dbReference>
<evidence type="ECO:0000256" key="18">
    <source>
        <dbReference type="ARBA" id="ARBA00044912"/>
    </source>
</evidence>
<dbReference type="GO" id="GO:0005765">
    <property type="term" value="C:lysosomal membrane"/>
    <property type="evidence" value="ECO:0007669"/>
    <property type="project" value="UniProtKB-SubCell"/>
</dbReference>
<evidence type="ECO:0000256" key="15">
    <source>
        <dbReference type="ARBA" id="ARBA00044899"/>
    </source>
</evidence>
<dbReference type="PANTHER" id="PTHR23512">
    <property type="entry name" value="MAJOR FACILITATOR SUPERFAMILY DOMAIN-CONTAINING PROTEIN 1"/>
    <property type="match status" value="1"/>
</dbReference>
<dbReference type="OrthoDB" id="6360at2"/>
<dbReference type="PIRSF" id="PIRSF002808">
    <property type="entry name" value="Hexose_phosphate_transp"/>
    <property type="match status" value="1"/>
</dbReference>
<evidence type="ECO:0000256" key="22">
    <source>
        <dbReference type="ARBA" id="ARBA00045018"/>
    </source>
</evidence>
<evidence type="ECO:0000256" key="3">
    <source>
        <dbReference type="ARBA" id="ARBA00022448"/>
    </source>
</evidence>
<evidence type="ECO:0000256" key="9">
    <source>
        <dbReference type="ARBA" id="ARBA00044878"/>
    </source>
</evidence>